<evidence type="ECO:0000256" key="1">
    <source>
        <dbReference type="SAM" id="Phobius"/>
    </source>
</evidence>
<dbReference type="AlphaFoldDB" id="A0A0F9N317"/>
<keyword evidence="1" id="KW-0812">Transmembrane</keyword>
<feature type="transmembrane region" description="Helical" evidence="1">
    <location>
        <begin position="6"/>
        <end position="30"/>
    </location>
</feature>
<organism evidence="2">
    <name type="scientific">marine sediment metagenome</name>
    <dbReference type="NCBI Taxonomy" id="412755"/>
    <lineage>
        <taxon>unclassified sequences</taxon>
        <taxon>metagenomes</taxon>
        <taxon>ecological metagenomes</taxon>
    </lineage>
</organism>
<protein>
    <submittedName>
        <fullName evidence="2">Uncharacterized protein</fullName>
    </submittedName>
</protein>
<name>A0A0F9N317_9ZZZZ</name>
<comment type="caution">
    <text evidence="2">The sequence shown here is derived from an EMBL/GenBank/DDBJ whole genome shotgun (WGS) entry which is preliminary data.</text>
</comment>
<accession>A0A0F9N317</accession>
<reference evidence="2" key="1">
    <citation type="journal article" date="2015" name="Nature">
        <title>Complex archaea that bridge the gap between prokaryotes and eukaryotes.</title>
        <authorList>
            <person name="Spang A."/>
            <person name="Saw J.H."/>
            <person name="Jorgensen S.L."/>
            <person name="Zaremba-Niedzwiedzka K."/>
            <person name="Martijn J."/>
            <person name="Lind A.E."/>
            <person name="van Eijk R."/>
            <person name="Schleper C."/>
            <person name="Guy L."/>
            <person name="Ettema T.J."/>
        </authorList>
    </citation>
    <scope>NUCLEOTIDE SEQUENCE</scope>
</reference>
<keyword evidence="1" id="KW-0472">Membrane</keyword>
<sequence length="158" mass="18706">MLYQDFIGSIIGSFIATLFSILTWFLIEIIKNYGPKRKLKRNIRKLYEEFAKREIDPYKAIRMSKIIGDIGKKNVLEKLKFTLDEPGGAYVFISGDFITKIIFFPGQNNININCTAKNLYYSYEKPEENQECLNKFLEFYEEQCKLEKIRLKKTKKQM</sequence>
<keyword evidence="1" id="KW-1133">Transmembrane helix</keyword>
<dbReference type="EMBL" id="LAZR01003868">
    <property type="protein sequence ID" value="KKN13950.1"/>
    <property type="molecule type" value="Genomic_DNA"/>
</dbReference>
<evidence type="ECO:0000313" key="2">
    <source>
        <dbReference type="EMBL" id="KKN13950.1"/>
    </source>
</evidence>
<proteinExistence type="predicted"/>
<gene>
    <name evidence="2" type="ORF">LCGC14_1001160</name>
</gene>